<comment type="caution">
    <text evidence="2">The sequence shown here is derived from an EMBL/GenBank/DDBJ whole genome shotgun (WGS) entry which is preliminary data.</text>
</comment>
<sequence length="395" mass="43788">MRIAFSRISGTSTPPMQALPFQTGVPLSAGNTLREHLKFSDLVGNNGNMIHRSAMIQMLDFNRSQSSQIDLFRFIKSYGSPELAAQALNENFDGLMITMSNILRGDATEPGIAELIENLTIKVWCVGIGLQDTLPTGEPDSIDISILNLLKVLDKKAELFGVRGENSLEWVKSIGIKNAAAIGCPSMFAYPKNVLSIKPPKDLNKILTAGHLALSTYKKSRGHKLMRAFRNKSADYVFQGELKQFAEILDTPDSFNEALQQPSSLLINQQIEQKTGETSPFEKYYSFVDCGSWRQACSQYDVYVGERIHGGVAAIQAGVPALICFADARIEELTGFHGITSCSLDYLDSVGVEDAVREKLTDESIGIFHEIYRHRLNNFERAIKDSNLKLNNRIS</sequence>
<gene>
    <name evidence="2" type="ORF">PSUM_15850</name>
</gene>
<accession>A0ABX4DXV3</accession>
<protein>
    <recommendedName>
        <fullName evidence="1">Polysaccharide pyruvyl transferase domain-containing protein</fullName>
    </recommendedName>
</protein>
<reference evidence="2 3" key="1">
    <citation type="submission" date="2017-06" db="EMBL/GenBank/DDBJ databases">
        <authorList>
            <person name="Furmanczyk E.M."/>
        </authorList>
    </citation>
    <scope>NUCLEOTIDE SEQUENCE [LARGE SCALE GENOMIC DNA]</scope>
    <source>
        <strain evidence="2 3">DSM 16611</strain>
    </source>
</reference>
<dbReference type="Pfam" id="PF04230">
    <property type="entry name" value="PS_pyruv_trans"/>
    <property type="match status" value="1"/>
</dbReference>
<dbReference type="EMBL" id="NIWU01000002">
    <property type="protein sequence ID" value="OXR33488.1"/>
    <property type="molecule type" value="Genomic_DNA"/>
</dbReference>
<keyword evidence="3" id="KW-1185">Reference proteome</keyword>
<dbReference type="InterPro" id="IPR007345">
    <property type="entry name" value="Polysacch_pyruvyl_Trfase"/>
</dbReference>
<dbReference type="Proteomes" id="UP000215455">
    <property type="component" value="Unassembled WGS sequence"/>
</dbReference>
<evidence type="ECO:0000259" key="1">
    <source>
        <dbReference type="Pfam" id="PF04230"/>
    </source>
</evidence>
<evidence type="ECO:0000313" key="2">
    <source>
        <dbReference type="EMBL" id="OXR33488.1"/>
    </source>
</evidence>
<dbReference type="RefSeq" id="WP_083348534.1">
    <property type="nucleotide sequence ID" value="NZ_LT629767.1"/>
</dbReference>
<organism evidence="2 3">
    <name type="scientific">Pseudomonas umsongensis</name>
    <dbReference type="NCBI Taxonomy" id="198618"/>
    <lineage>
        <taxon>Bacteria</taxon>
        <taxon>Pseudomonadati</taxon>
        <taxon>Pseudomonadota</taxon>
        <taxon>Gammaproteobacteria</taxon>
        <taxon>Pseudomonadales</taxon>
        <taxon>Pseudomonadaceae</taxon>
        <taxon>Pseudomonas</taxon>
    </lineage>
</organism>
<feature type="domain" description="Polysaccharide pyruvyl transferase" evidence="1">
    <location>
        <begin position="111"/>
        <end position="322"/>
    </location>
</feature>
<proteinExistence type="predicted"/>
<evidence type="ECO:0000313" key="3">
    <source>
        <dbReference type="Proteomes" id="UP000215455"/>
    </source>
</evidence>
<name>A0ABX4DXV3_9PSED</name>